<proteinExistence type="predicted"/>
<evidence type="ECO:0000313" key="1">
    <source>
        <dbReference type="EMBL" id="QIR27171.1"/>
    </source>
</evidence>
<keyword evidence="2" id="KW-1185">Reference proteome</keyword>
<dbReference type="EMBL" id="CP050321">
    <property type="protein sequence ID" value="QIR27171.1"/>
    <property type="molecule type" value="Genomic_DNA"/>
</dbReference>
<sequence length="100" mass="11149">MSFIVNPIEAFAEQSKDISMADPTSVTLEARMIQAYAKTSTSFEAEQNDVINRLQQSKVTSDPAELFKLQQRTSDYNLQVSMISTLTRKGVSAVETLLRS</sequence>
<accession>A0A6G9RN13</accession>
<dbReference type="AlphaFoldDB" id="A0A6G9RN13"/>
<organism evidence="1 2">
    <name type="scientific">Kluyvera genomosp. 3</name>
    <dbReference type="NCBI Taxonomy" id="2774055"/>
    <lineage>
        <taxon>Bacteria</taxon>
        <taxon>Pseudomonadati</taxon>
        <taxon>Pseudomonadota</taxon>
        <taxon>Gammaproteobacteria</taxon>
        <taxon>Enterobacterales</taxon>
        <taxon>Enterobacteriaceae</taxon>
        <taxon>Kluyvera</taxon>
    </lineage>
</organism>
<dbReference type="KEGG" id="kgn:GY169_10325"/>
<dbReference type="Proteomes" id="UP000503580">
    <property type="component" value="Chromosome"/>
</dbReference>
<reference evidence="1 2" key="1">
    <citation type="submission" date="2020-02" db="EMBL/GenBank/DDBJ databases">
        <title>Whole genome PO2S7.</title>
        <authorList>
            <person name="Singha K.M."/>
        </authorList>
    </citation>
    <scope>NUCLEOTIDE SEQUENCE [LARGE SCALE GENOMIC DNA]</scope>
    <source>
        <strain evidence="1 2">PO2S7</strain>
    </source>
</reference>
<evidence type="ECO:0000313" key="2">
    <source>
        <dbReference type="Proteomes" id="UP000503580"/>
    </source>
</evidence>
<protein>
    <submittedName>
        <fullName evidence="1">Type III secretion system inner rod subunit SctI</fullName>
    </submittedName>
</protein>
<dbReference type="InterPro" id="IPR047754">
    <property type="entry name" value="T3SS_SctI-like"/>
</dbReference>
<dbReference type="NCBIfam" id="NF038054">
    <property type="entry name" value="T3SS_SctI"/>
    <property type="match status" value="1"/>
</dbReference>
<dbReference type="RefSeq" id="WP_167575691.1">
    <property type="nucleotide sequence ID" value="NZ_CP050321.1"/>
</dbReference>
<gene>
    <name evidence="1" type="primary">sctI</name>
    <name evidence="1" type="ORF">GY169_10325</name>
</gene>
<name>A0A6G9RN13_9ENTR</name>